<organism evidence="6 7">
    <name type="scientific">Chryseobacterium carnipullorum</name>
    <dbReference type="NCBI Taxonomy" id="1124835"/>
    <lineage>
        <taxon>Bacteria</taxon>
        <taxon>Pseudomonadati</taxon>
        <taxon>Bacteroidota</taxon>
        <taxon>Flavobacteriia</taxon>
        <taxon>Flavobacteriales</taxon>
        <taxon>Weeksellaceae</taxon>
        <taxon>Chryseobacterium group</taxon>
        <taxon>Chryseobacterium</taxon>
    </lineage>
</organism>
<dbReference type="Pfam" id="PF00698">
    <property type="entry name" value="Acyl_transf_1"/>
    <property type="match status" value="1"/>
</dbReference>
<evidence type="ECO:0000256" key="2">
    <source>
        <dbReference type="ARBA" id="ARBA00022679"/>
    </source>
</evidence>
<dbReference type="Gene3D" id="3.40.366.10">
    <property type="entry name" value="Malonyl-Coenzyme A Acyl Carrier Protein, domain 2"/>
    <property type="match status" value="1"/>
</dbReference>
<dbReference type="GO" id="GO:0004314">
    <property type="term" value="F:[acyl-carrier-protein] S-malonyltransferase activity"/>
    <property type="evidence" value="ECO:0007669"/>
    <property type="project" value="UniProtKB-EC"/>
</dbReference>
<evidence type="ECO:0000256" key="3">
    <source>
        <dbReference type="ARBA" id="ARBA00023315"/>
    </source>
</evidence>
<dbReference type="PANTHER" id="PTHR42681:SF1">
    <property type="entry name" value="MALONYL-COA-ACYL CARRIER PROTEIN TRANSACYLASE, MITOCHONDRIAL"/>
    <property type="match status" value="1"/>
</dbReference>
<name>A0A376DSM3_CHRCU</name>
<dbReference type="SUPFAM" id="SSF52151">
    <property type="entry name" value="FabD/lysophospholipase-like"/>
    <property type="match status" value="1"/>
</dbReference>
<dbReference type="SUPFAM" id="SSF55048">
    <property type="entry name" value="Probable ACP-binding domain of malonyl-CoA ACP transacylase"/>
    <property type="match status" value="1"/>
</dbReference>
<evidence type="ECO:0000313" key="7">
    <source>
        <dbReference type="Proteomes" id="UP000255224"/>
    </source>
</evidence>
<keyword evidence="2 6" id="KW-0808">Transferase</keyword>
<dbReference type="InterPro" id="IPR050858">
    <property type="entry name" value="Mal-CoA-ACP_Trans/PKS_FabD"/>
</dbReference>
<dbReference type="InterPro" id="IPR016035">
    <property type="entry name" value="Acyl_Trfase/lysoPLipase"/>
</dbReference>
<dbReference type="InterPro" id="IPR001227">
    <property type="entry name" value="Ac_transferase_dom_sf"/>
</dbReference>
<sequence length="292" mass="32100">MDREDPIVNTVFAEVENQLKVSVESLDTAEKLNSTVYVQLCLLISGVISARQLLSQKITPDYLAGHSIGAFAAAVISEAISFTDALNLVLLRATMMEQAYPEGYGMAAVVGFSESRLSCLLGAHNLENDALYLANSNAYDQQVVAGQLSSIDKLIPSLQRSGARKVQVLSVSVPSHCPLLNDVSVALEEALMEIKVKEPIYPCVSNHTGRIVKSAELLRKDLYKSISEKVRWYEGTTLLYESGVRLFIEMAPSGVLAKIASSTFPEVNVIGFDEQDLNTIKWLYDHYNSNNY</sequence>
<dbReference type="Proteomes" id="UP000255224">
    <property type="component" value="Unassembled WGS sequence"/>
</dbReference>
<dbReference type="InterPro" id="IPR016036">
    <property type="entry name" value="Malonyl_transacylase_ACP-bd"/>
</dbReference>
<feature type="domain" description="Malonyl-CoA:ACP transacylase (MAT)" evidence="5">
    <location>
        <begin position="8"/>
        <end position="276"/>
    </location>
</feature>
<reference evidence="6 7" key="1">
    <citation type="submission" date="2018-06" db="EMBL/GenBank/DDBJ databases">
        <authorList>
            <consortium name="Pathogen Informatics"/>
            <person name="Doyle S."/>
        </authorList>
    </citation>
    <scope>NUCLEOTIDE SEQUENCE [LARGE SCALE GENOMIC DNA]</scope>
    <source>
        <strain evidence="6 7">NCTC13533</strain>
    </source>
</reference>
<accession>A0A376DSM3</accession>
<evidence type="ECO:0000256" key="1">
    <source>
        <dbReference type="ARBA" id="ARBA00013258"/>
    </source>
</evidence>
<dbReference type="GO" id="GO:0005829">
    <property type="term" value="C:cytosol"/>
    <property type="evidence" value="ECO:0007669"/>
    <property type="project" value="TreeGrafter"/>
</dbReference>
<evidence type="ECO:0000259" key="5">
    <source>
        <dbReference type="SMART" id="SM00827"/>
    </source>
</evidence>
<dbReference type="RefSeq" id="WP_262706613.1">
    <property type="nucleotide sequence ID" value="NZ_CP033921.1"/>
</dbReference>
<gene>
    <name evidence="6" type="primary">fabD_1</name>
    <name evidence="6" type="ORF">NCTC13533_01567</name>
</gene>
<evidence type="ECO:0000256" key="4">
    <source>
        <dbReference type="ARBA" id="ARBA00048462"/>
    </source>
</evidence>
<dbReference type="EMBL" id="UFVQ01000003">
    <property type="protein sequence ID" value="STC94410.1"/>
    <property type="molecule type" value="Genomic_DNA"/>
</dbReference>
<protein>
    <recommendedName>
        <fullName evidence="1">[acyl-carrier-protein] S-malonyltransferase</fullName>
        <ecNumber evidence="1">2.3.1.39</ecNumber>
    </recommendedName>
</protein>
<dbReference type="GO" id="GO:0006633">
    <property type="term" value="P:fatty acid biosynthetic process"/>
    <property type="evidence" value="ECO:0007669"/>
    <property type="project" value="TreeGrafter"/>
</dbReference>
<dbReference type="InterPro" id="IPR014043">
    <property type="entry name" value="Acyl_transferase_dom"/>
</dbReference>
<dbReference type="Gene3D" id="3.30.70.250">
    <property type="entry name" value="Malonyl-CoA ACP transacylase, ACP-binding"/>
    <property type="match status" value="1"/>
</dbReference>
<keyword evidence="3 6" id="KW-0012">Acyltransferase</keyword>
<dbReference type="PANTHER" id="PTHR42681">
    <property type="entry name" value="MALONYL-COA-ACYL CARRIER PROTEIN TRANSACYLASE, MITOCHONDRIAL"/>
    <property type="match status" value="1"/>
</dbReference>
<dbReference type="AlphaFoldDB" id="A0A376DSM3"/>
<evidence type="ECO:0000313" key="6">
    <source>
        <dbReference type="EMBL" id="STC94410.1"/>
    </source>
</evidence>
<dbReference type="SMART" id="SM00827">
    <property type="entry name" value="PKS_AT"/>
    <property type="match status" value="1"/>
</dbReference>
<proteinExistence type="predicted"/>
<dbReference type="EC" id="2.3.1.39" evidence="1"/>
<comment type="catalytic activity">
    <reaction evidence="4">
        <text>holo-[ACP] + malonyl-CoA = malonyl-[ACP] + CoA</text>
        <dbReference type="Rhea" id="RHEA:41792"/>
        <dbReference type="Rhea" id="RHEA-COMP:9623"/>
        <dbReference type="Rhea" id="RHEA-COMP:9685"/>
        <dbReference type="ChEBI" id="CHEBI:57287"/>
        <dbReference type="ChEBI" id="CHEBI:57384"/>
        <dbReference type="ChEBI" id="CHEBI:64479"/>
        <dbReference type="ChEBI" id="CHEBI:78449"/>
        <dbReference type="EC" id="2.3.1.39"/>
    </reaction>
</comment>